<evidence type="ECO:0000313" key="5">
    <source>
        <dbReference type="EMBL" id="AGK71199.1"/>
    </source>
</evidence>
<accession>A0ABN4B5H6</accession>
<organism evidence="5 6">
    <name type="scientific">Streptococcus cristatus AS 1.3089</name>
    <dbReference type="NCBI Taxonomy" id="1302863"/>
    <lineage>
        <taxon>Bacteria</taxon>
        <taxon>Bacillati</taxon>
        <taxon>Bacillota</taxon>
        <taxon>Bacilli</taxon>
        <taxon>Lactobacillales</taxon>
        <taxon>Streptococcaceae</taxon>
        <taxon>Streptococcus</taxon>
    </lineage>
</organism>
<dbReference type="Pfam" id="PF00717">
    <property type="entry name" value="Peptidase_S24"/>
    <property type="match status" value="1"/>
</dbReference>
<dbReference type="CDD" id="cd06529">
    <property type="entry name" value="S24_LexA-like"/>
    <property type="match status" value="1"/>
</dbReference>
<gene>
    <name evidence="5" type="ORF">I872_05545</name>
</gene>
<dbReference type="EMBL" id="CP004409">
    <property type="protein sequence ID" value="AGK71199.1"/>
    <property type="molecule type" value="Genomic_DNA"/>
</dbReference>
<keyword evidence="3" id="KW-0804">Transcription</keyword>
<proteinExistence type="predicted"/>
<dbReference type="SUPFAM" id="SSF47413">
    <property type="entry name" value="lambda repressor-like DNA-binding domains"/>
    <property type="match status" value="1"/>
</dbReference>
<dbReference type="SMART" id="SM00530">
    <property type="entry name" value="HTH_XRE"/>
    <property type="match status" value="1"/>
</dbReference>
<name>A0ABN4B5H6_STRCR</name>
<dbReference type="CDD" id="cd00093">
    <property type="entry name" value="HTH_XRE"/>
    <property type="match status" value="1"/>
</dbReference>
<dbReference type="PROSITE" id="PS50943">
    <property type="entry name" value="HTH_CROC1"/>
    <property type="match status" value="1"/>
</dbReference>
<evidence type="ECO:0000256" key="2">
    <source>
        <dbReference type="ARBA" id="ARBA00023125"/>
    </source>
</evidence>
<dbReference type="InterPro" id="IPR036286">
    <property type="entry name" value="LexA/Signal_pep-like_sf"/>
</dbReference>
<dbReference type="InterPro" id="IPR039418">
    <property type="entry name" value="LexA-like"/>
</dbReference>
<feature type="domain" description="HTH cro/C1-type" evidence="4">
    <location>
        <begin position="23"/>
        <end position="77"/>
    </location>
</feature>
<evidence type="ECO:0000256" key="3">
    <source>
        <dbReference type="ARBA" id="ARBA00023163"/>
    </source>
</evidence>
<reference evidence="5 6" key="1">
    <citation type="journal article" date="2013" name="Genome Announc.">
        <title>Complete Genome Sequence of an Oral Commensal, Streptococcus oligofermentans Strain AS 1.3089.</title>
        <authorList>
            <person name="Tong H."/>
            <person name="Shang N."/>
            <person name="Liu L."/>
            <person name="Wang X."/>
            <person name="Cai J."/>
            <person name="Dong X."/>
        </authorList>
    </citation>
    <scope>NUCLEOTIDE SEQUENCE [LARGE SCALE GENOMIC DNA]</scope>
    <source>
        <strain evidence="5 6">AS 1.3089</strain>
    </source>
</reference>
<dbReference type="Pfam" id="PF13443">
    <property type="entry name" value="HTH_26"/>
    <property type="match status" value="1"/>
</dbReference>
<evidence type="ECO:0000313" key="6">
    <source>
        <dbReference type="Proteomes" id="UP000013306"/>
    </source>
</evidence>
<dbReference type="InterPro" id="IPR010982">
    <property type="entry name" value="Lambda_DNA-bd_dom_sf"/>
</dbReference>
<dbReference type="PANTHER" id="PTHR40661">
    <property type="match status" value="1"/>
</dbReference>
<sequence>MARGRGVASPQDKEAMRLISKKIKTLLKEKQIKQIELSRGTGIPASTLTGYIKGNSLPVLENMQKIADFFDMDVQELDPRYLSVHSPTSFSLEFADVFQALDQTHRQAVTDFAKKELENQTTEERLKDDYFPYKVYESYQTFLNKPEQADIVWLDKELDYDIALWIRTDSLEPKYPQGSVALVKNTHFEFAGAIYAIDYDGQTILKRVFNDPTGIRLISLNKKYSDKFIPHQEEPKVIGRVMAAFMPLDLSDQAQKRLGQKYLASQLSLDCRARRSGCVGSTRLISSAFTALLNCAEVG</sequence>
<dbReference type="Proteomes" id="UP000013306">
    <property type="component" value="Chromosome"/>
</dbReference>
<dbReference type="Gene3D" id="2.10.109.10">
    <property type="entry name" value="Umud Fragment, subunit A"/>
    <property type="match status" value="1"/>
</dbReference>
<dbReference type="InterPro" id="IPR001387">
    <property type="entry name" value="Cro/C1-type_HTH"/>
</dbReference>
<evidence type="ECO:0000259" key="4">
    <source>
        <dbReference type="PROSITE" id="PS50943"/>
    </source>
</evidence>
<keyword evidence="1" id="KW-0805">Transcription regulation</keyword>
<protein>
    <submittedName>
        <fullName evidence="5">XRE family transcriptional regulator</fullName>
    </submittedName>
</protein>
<dbReference type="SUPFAM" id="SSF51306">
    <property type="entry name" value="LexA/Signal peptidase"/>
    <property type="match status" value="1"/>
</dbReference>
<evidence type="ECO:0000256" key="1">
    <source>
        <dbReference type="ARBA" id="ARBA00023015"/>
    </source>
</evidence>
<keyword evidence="6" id="KW-1185">Reference proteome</keyword>
<dbReference type="InterPro" id="IPR015927">
    <property type="entry name" value="Peptidase_S24_S26A/B/C"/>
</dbReference>
<dbReference type="PANTHER" id="PTHR40661:SF1">
    <property type="entry name" value="HTH CRO_C1-TYPE DOMAIN-CONTAINING PROTEIN"/>
    <property type="match status" value="1"/>
</dbReference>
<keyword evidence="2" id="KW-0238">DNA-binding</keyword>
<dbReference type="Gene3D" id="1.10.260.40">
    <property type="entry name" value="lambda repressor-like DNA-binding domains"/>
    <property type="match status" value="1"/>
</dbReference>